<dbReference type="PANTHER" id="PTHR33383">
    <property type="entry name" value="MEMBRANE PROTEIN INSERTION EFFICIENCY FACTOR-RELATED"/>
    <property type="match status" value="1"/>
</dbReference>
<dbReference type="AlphaFoldDB" id="M8D445"/>
<comment type="similarity">
    <text evidence="1">Belongs to the UPF0161 family.</text>
</comment>
<dbReference type="RefSeq" id="WP_003397760.1">
    <property type="nucleotide sequence ID" value="NZ_APCD01000013.1"/>
</dbReference>
<keyword evidence="1" id="KW-0472">Membrane</keyword>
<dbReference type="Proteomes" id="UP000012085">
    <property type="component" value="Unassembled WGS sequence"/>
</dbReference>
<name>M8D445_9BACL</name>
<dbReference type="GO" id="GO:0005886">
    <property type="term" value="C:plasma membrane"/>
    <property type="evidence" value="ECO:0007669"/>
    <property type="project" value="UniProtKB-SubCell"/>
</dbReference>
<dbReference type="InterPro" id="IPR002696">
    <property type="entry name" value="Membr_insert_effic_factor_YidD"/>
</dbReference>
<dbReference type="EMBL" id="APCD01000013">
    <property type="protein sequence ID" value="EMT45586.1"/>
    <property type="molecule type" value="Genomic_DNA"/>
</dbReference>
<sequence>MKYIFILLIRFYQRFVSPLKLPTCRFYPTCSHYGLEAIRRFGALKGGYLTVKRLLKCHPFHPGGFDPVPEKEQK</sequence>
<evidence type="ECO:0000313" key="2">
    <source>
        <dbReference type="EMBL" id="EMT45586.1"/>
    </source>
</evidence>
<dbReference type="SMART" id="SM01234">
    <property type="entry name" value="Haemolytic"/>
    <property type="match status" value="1"/>
</dbReference>
<reference evidence="2 3" key="1">
    <citation type="submission" date="2013-03" db="EMBL/GenBank/DDBJ databases">
        <title>Assembly of a new bacterial strain Anoxybacillus flavithermus AK1.</title>
        <authorList>
            <person name="Rajan I."/>
            <person name="PoliReddy D."/>
            <person name="Sugumar T."/>
            <person name="Rathinam K."/>
            <person name="Alqarawi S."/>
            <person name="Khalil A.B."/>
            <person name="Sivakumar N."/>
        </authorList>
    </citation>
    <scope>NUCLEOTIDE SEQUENCE [LARGE SCALE GENOMIC DNA]</scope>
    <source>
        <strain evidence="2 3">AK1</strain>
    </source>
</reference>
<dbReference type="Pfam" id="PF01809">
    <property type="entry name" value="YidD"/>
    <property type="match status" value="1"/>
</dbReference>
<evidence type="ECO:0000313" key="3">
    <source>
        <dbReference type="Proteomes" id="UP000012085"/>
    </source>
</evidence>
<comment type="function">
    <text evidence="1">Could be involved in insertion of integral membrane proteins into the membrane.</text>
</comment>
<dbReference type="HAMAP" id="MF_00386">
    <property type="entry name" value="UPF0161_YidD"/>
    <property type="match status" value="1"/>
</dbReference>
<dbReference type="PANTHER" id="PTHR33383:SF1">
    <property type="entry name" value="MEMBRANE PROTEIN INSERTION EFFICIENCY FACTOR-RELATED"/>
    <property type="match status" value="1"/>
</dbReference>
<gene>
    <name evidence="2" type="ORF">H919_09387</name>
</gene>
<comment type="caution">
    <text evidence="2">The sequence shown here is derived from an EMBL/GenBank/DDBJ whole genome shotgun (WGS) entry which is preliminary data.</text>
</comment>
<protein>
    <recommendedName>
        <fullName evidence="1">Putative membrane protein insertion efficiency factor</fullName>
    </recommendedName>
</protein>
<dbReference type="NCBIfam" id="TIGR00278">
    <property type="entry name" value="membrane protein insertion efficiency factor YidD"/>
    <property type="match status" value="1"/>
</dbReference>
<keyword evidence="1" id="KW-1003">Cell membrane</keyword>
<proteinExistence type="inferred from homology"/>
<reference evidence="2 3" key="2">
    <citation type="journal article" date="2015" name="Genome Announc.">
        <title>Genome Sequence of Anoxybacillus flavithermus Strain AK1, a Thermophile Isolated from a Hot Spring in Saudi Arabia.</title>
        <authorList>
            <person name="Khalil A."/>
            <person name="Sivakumar N."/>
            <person name="Qarawi S."/>
        </authorList>
    </citation>
    <scope>NUCLEOTIDE SEQUENCE [LARGE SCALE GENOMIC DNA]</scope>
    <source>
        <strain evidence="2 3">AK1</strain>
    </source>
</reference>
<organism evidence="2 3">
    <name type="scientific">Anoxybacillus flavithermus AK1</name>
    <dbReference type="NCBI Taxonomy" id="1297581"/>
    <lineage>
        <taxon>Bacteria</taxon>
        <taxon>Bacillati</taxon>
        <taxon>Bacillota</taxon>
        <taxon>Bacilli</taxon>
        <taxon>Bacillales</taxon>
        <taxon>Anoxybacillaceae</taxon>
        <taxon>Anoxybacillus</taxon>
    </lineage>
</organism>
<accession>M8D445</accession>
<evidence type="ECO:0000256" key="1">
    <source>
        <dbReference type="HAMAP-Rule" id="MF_00386"/>
    </source>
</evidence>
<comment type="subcellular location">
    <subcellularLocation>
        <location evidence="1">Cell membrane</location>
        <topology evidence="1">Peripheral membrane protein</topology>
        <orientation evidence="1">Cytoplasmic side</orientation>
    </subcellularLocation>
</comment>
<dbReference type="PATRIC" id="fig|1297581.3.peg.1914"/>